<sequence length="110" mass="12616">MVEPISVVIPIAPKVDLTSLSKKFSGQFFKRWQQRMQIWLTMKGLLTAIQVTRPKPTDTNPRAAEIEQWTEKDQIGRGAIMSAFSDTLFDVYCSDSYTAKSLWDESDRKI</sequence>
<comment type="caution">
    <text evidence="1">The sequence shown here is derived from an EMBL/GenBank/DDBJ whole genome shotgun (WGS) entry which is preliminary data.</text>
</comment>
<gene>
    <name evidence="1" type="ORF">Sradi_1885300</name>
</gene>
<dbReference type="Pfam" id="PF14223">
    <property type="entry name" value="Retrotran_gag_2"/>
    <property type="match status" value="1"/>
</dbReference>
<name>A0AAW2TXR0_SESRA</name>
<dbReference type="AlphaFoldDB" id="A0AAW2TXR0"/>
<protein>
    <submittedName>
        <fullName evidence="1">Uncharacterized protein</fullName>
    </submittedName>
</protein>
<reference evidence="1" key="1">
    <citation type="submission" date="2020-06" db="EMBL/GenBank/DDBJ databases">
        <authorList>
            <person name="Li T."/>
            <person name="Hu X."/>
            <person name="Zhang T."/>
            <person name="Song X."/>
            <person name="Zhang H."/>
            <person name="Dai N."/>
            <person name="Sheng W."/>
            <person name="Hou X."/>
            <person name="Wei L."/>
        </authorList>
    </citation>
    <scope>NUCLEOTIDE SEQUENCE</scope>
    <source>
        <strain evidence="1">G02</strain>
        <tissue evidence="1">Leaf</tissue>
    </source>
</reference>
<evidence type="ECO:0000313" key="1">
    <source>
        <dbReference type="EMBL" id="KAL0409509.1"/>
    </source>
</evidence>
<reference evidence="1" key="2">
    <citation type="journal article" date="2024" name="Plant">
        <title>Genomic evolution and insights into agronomic trait innovations of Sesamum species.</title>
        <authorList>
            <person name="Miao H."/>
            <person name="Wang L."/>
            <person name="Qu L."/>
            <person name="Liu H."/>
            <person name="Sun Y."/>
            <person name="Le M."/>
            <person name="Wang Q."/>
            <person name="Wei S."/>
            <person name="Zheng Y."/>
            <person name="Lin W."/>
            <person name="Duan Y."/>
            <person name="Cao H."/>
            <person name="Xiong S."/>
            <person name="Wang X."/>
            <person name="Wei L."/>
            <person name="Li C."/>
            <person name="Ma Q."/>
            <person name="Ju M."/>
            <person name="Zhao R."/>
            <person name="Li G."/>
            <person name="Mu C."/>
            <person name="Tian Q."/>
            <person name="Mei H."/>
            <person name="Zhang T."/>
            <person name="Gao T."/>
            <person name="Zhang H."/>
        </authorList>
    </citation>
    <scope>NUCLEOTIDE SEQUENCE</scope>
    <source>
        <strain evidence="1">G02</strain>
    </source>
</reference>
<dbReference type="EMBL" id="JACGWJ010000007">
    <property type="protein sequence ID" value="KAL0409509.1"/>
    <property type="molecule type" value="Genomic_DNA"/>
</dbReference>
<proteinExistence type="predicted"/>
<accession>A0AAW2TXR0</accession>
<organism evidence="1">
    <name type="scientific">Sesamum radiatum</name>
    <name type="common">Black benniseed</name>
    <dbReference type="NCBI Taxonomy" id="300843"/>
    <lineage>
        <taxon>Eukaryota</taxon>
        <taxon>Viridiplantae</taxon>
        <taxon>Streptophyta</taxon>
        <taxon>Embryophyta</taxon>
        <taxon>Tracheophyta</taxon>
        <taxon>Spermatophyta</taxon>
        <taxon>Magnoliopsida</taxon>
        <taxon>eudicotyledons</taxon>
        <taxon>Gunneridae</taxon>
        <taxon>Pentapetalae</taxon>
        <taxon>asterids</taxon>
        <taxon>lamiids</taxon>
        <taxon>Lamiales</taxon>
        <taxon>Pedaliaceae</taxon>
        <taxon>Sesamum</taxon>
    </lineage>
</organism>